<keyword evidence="3 5" id="KW-0687">Ribonucleoprotein</keyword>
<dbReference type="AlphaFoldDB" id="A0A1F7UYA4"/>
<protein>
    <recommendedName>
        <fullName evidence="4 5">50S ribosomal protein L35</fullName>
    </recommendedName>
</protein>
<dbReference type="PANTHER" id="PTHR33343">
    <property type="entry name" value="54S RIBOSOMAL PROTEIN BL35M"/>
    <property type="match status" value="1"/>
</dbReference>
<proteinExistence type="inferred from homology"/>
<evidence type="ECO:0000256" key="2">
    <source>
        <dbReference type="ARBA" id="ARBA00022980"/>
    </source>
</evidence>
<accession>A0A1F7UYA4</accession>
<dbReference type="EMBL" id="MGEL01000033">
    <property type="protein sequence ID" value="OGL83249.1"/>
    <property type="molecule type" value="Genomic_DNA"/>
</dbReference>
<evidence type="ECO:0000313" key="7">
    <source>
        <dbReference type="EMBL" id="OGL83249.1"/>
    </source>
</evidence>
<evidence type="ECO:0000256" key="4">
    <source>
        <dbReference type="ARBA" id="ARBA00035486"/>
    </source>
</evidence>
<sequence length="66" mass="7817">MKLKTNKAIAKRFRVTKNGKLLKRREGQDHFNSRDTGNQTRRKRRDVKVSEVHRTVLKIGLPYKNV</sequence>
<comment type="similarity">
    <text evidence="1 5">Belongs to the bacterial ribosomal protein bL35 family.</text>
</comment>
<name>A0A1F7UYA4_9BACT</name>
<dbReference type="PRINTS" id="PR00064">
    <property type="entry name" value="RIBOSOMALL35"/>
</dbReference>
<dbReference type="PANTHER" id="PTHR33343:SF1">
    <property type="entry name" value="LARGE RIBOSOMAL SUBUNIT PROTEIN BL35M"/>
    <property type="match status" value="1"/>
</dbReference>
<dbReference type="Gene3D" id="4.10.410.60">
    <property type="match status" value="1"/>
</dbReference>
<evidence type="ECO:0000256" key="1">
    <source>
        <dbReference type="ARBA" id="ARBA00006598"/>
    </source>
</evidence>
<organism evidence="7 8">
    <name type="scientific">Candidatus Uhrbacteria bacterium RIFCSPLOWO2_01_FULL_53_9</name>
    <dbReference type="NCBI Taxonomy" id="1802403"/>
    <lineage>
        <taxon>Bacteria</taxon>
        <taxon>Candidatus Uhriibacteriota</taxon>
    </lineage>
</organism>
<evidence type="ECO:0000313" key="8">
    <source>
        <dbReference type="Proteomes" id="UP000176932"/>
    </source>
</evidence>
<gene>
    <name evidence="7" type="ORF">A3B32_02020</name>
</gene>
<evidence type="ECO:0000256" key="5">
    <source>
        <dbReference type="RuleBase" id="RU000568"/>
    </source>
</evidence>
<keyword evidence="2 5" id="KW-0689">Ribosomal protein</keyword>
<dbReference type="InterPro" id="IPR001706">
    <property type="entry name" value="Ribosomal_bL35"/>
</dbReference>
<dbReference type="InterPro" id="IPR021137">
    <property type="entry name" value="Ribosomal_bL35-like"/>
</dbReference>
<comment type="caution">
    <text evidence="7">The sequence shown here is derived from an EMBL/GenBank/DDBJ whole genome shotgun (WGS) entry which is preliminary data.</text>
</comment>
<dbReference type="SUPFAM" id="SSF143034">
    <property type="entry name" value="L35p-like"/>
    <property type="match status" value="1"/>
</dbReference>
<evidence type="ECO:0000256" key="3">
    <source>
        <dbReference type="ARBA" id="ARBA00023274"/>
    </source>
</evidence>
<dbReference type="Proteomes" id="UP000176932">
    <property type="component" value="Unassembled WGS sequence"/>
</dbReference>
<dbReference type="GO" id="GO:0003735">
    <property type="term" value="F:structural constituent of ribosome"/>
    <property type="evidence" value="ECO:0007669"/>
    <property type="project" value="InterPro"/>
</dbReference>
<feature type="region of interest" description="Disordered" evidence="6">
    <location>
        <begin position="25"/>
        <end position="49"/>
    </location>
</feature>
<dbReference type="GO" id="GO:0006412">
    <property type="term" value="P:translation"/>
    <property type="evidence" value="ECO:0007669"/>
    <property type="project" value="InterPro"/>
</dbReference>
<evidence type="ECO:0000256" key="6">
    <source>
        <dbReference type="SAM" id="MobiDB-lite"/>
    </source>
</evidence>
<dbReference type="GO" id="GO:0015934">
    <property type="term" value="C:large ribosomal subunit"/>
    <property type="evidence" value="ECO:0007669"/>
    <property type="project" value="TreeGrafter"/>
</dbReference>
<dbReference type="InterPro" id="IPR037229">
    <property type="entry name" value="Ribosomal_bL35_sf"/>
</dbReference>
<dbReference type="Pfam" id="PF01632">
    <property type="entry name" value="Ribosomal_L35p"/>
    <property type="match status" value="1"/>
</dbReference>
<reference evidence="7 8" key="1">
    <citation type="journal article" date="2016" name="Nat. Commun.">
        <title>Thousands of microbial genomes shed light on interconnected biogeochemical processes in an aquifer system.</title>
        <authorList>
            <person name="Anantharaman K."/>
            <person name="Brown C.T."/>
            <person name="Hug L.A."/>
            <person name="Sharon I."/>
            <person name="Castelle C.J."/>
            <person name="Probst A.J."/>
            <person name="Thomas B.C."/>
            <person name="Singh A."/>
            <person name="Wilkins M.J."/>
            <person name="Karaoz U."/>
            <person name="Brodie E.L."/>
            <person name="Williams K.H."/>
            <person name="Hubbard S.S."/>
            <person name="Banfield J.F."/>
        </authorList>
    </citation>
    <scope>NUCLEOTIDE SEQUENCE [LARGE SCALE GENOMIC DNA]</scope>
</reference>